<reference evidence="8" key="2">
    <citation type="submission" date="2020-10" db="UniProtKB">
        <authorList>
            <consortium name="WormBaseParasite"/>
        </authorList>
    </citation>
    <scope>IDENTIFICATION</scope>
</reference>
<evidence type="ECO:0000256" key="1">
    <source>
        <dbReference type="ARBA" id="ARBA00004370"/>
    </source>
</evidence>
<reference evidence="7" key="1">
    <citation type="journal article" date="2013" name="Genetics">
        <title>The draft genome and transcriptome of Panagrellus redivivus are shaped by the harsh demands of a free-living lifestyle.</title>
        <authorList>
            <person name="Srinivasan J."/>
            <person name="Dillman A.R."/>
            <person name="Macchietto M.G."/>
            <person name="Heikkinen L."/>
            <person name="Lakso M."/>
            <person name="Fracchia K.M."/>
            <person name="Antoshechkin I."/>
            <person name="Mortazavi A."/>
            <person name="Wong G."/>
            <person name="Sternberg P.W."/>
        </authorList>
    </citation>
    <scope>NUCLEOTIDE SEQUENCE [LARGE SCALE GENOMIC DNA]</scope>
    <source>
        <strain evidence="7">MT8872</strain>
    </source>
</reference>
<keyword evidence="2" id="KW-0813">Transport</keyword>
<feature type="transmembrane region" description="Helical" evidence="6">
    <location>
        <begin position="167"/>
        <end position="187"/>
    </location>
</feature>
<evidence type="ECO:0000256" key="5">
    <source>
        <dbReference type="ARBA" id="ARBA00023136"/>
    </source>
</evidence>
<dbReference type="Proteomes" id="UP000492821">
    <property type="component" value="Unassembled WGS sequence"/>
</dbReference>
<dbReference type="InterPro" id="IPR045263">
    <property type="entry name" value="GLUT"/>
</dbReference>
<dbReference type="Pfam" id="PF00083">
    <property type="entry name" value="Sugar_tr"/>
    <property type="match status" value="1"/>
</dbReference>
<dbReference type="AlphaFoldDB" id="A0A7E4ZWG3"/>
<evidence type="ECO:0000313" key="8">
    <source>
        <dbReference type="WBParaSite" id="Pan_g21780.t1"/>
    </source>
</evidence>
<dbReference type="PANTHER" id="PTHR23503">
    <property type="entry name" value="SOLUTE CARRIER FAMILY 2"/>
    <property type="match status" value="1"/>
</dbReference>
<dbReference type="GO" id="GO:0015149">
    <property type="term" value="F:hexose transmembrane transporter activity"/>
    <property type="evidence" value="ECO:0007669"/>
    <property type="project" value="TreeGrafter"/>
</dbReference>
<feature type="transmembrane region" description="Helical" evidence="6">
    <location>
        <begin position="83"/>
        <end position="102"/>
    </location>
</feature>
<dbReference type="SUPFAM" id="SSF103473">
    <property type="entry name" value="MFS general substrate transporter"/>
    <property type="match status" value="1"/>
</dbReference>
<feature type="transmembrane region" description="Helical" evidence="6">
    <location>
        <begin position="21"/>
        <end position="44"/>
    </location>
</feature>
<protein>
    <submittedName>
        <fullName evidence="8">MFS domain-containing protein</fullName>
    </submittedName>
</protein>
<evidence type="ECO:0000256" key="2">
    <source>
        <dbReference type="ARBA" id="ARBA00022448"/>
    </source>
</evidence>
<feature type="transmembrane region" description="Helical" evidence="6">
    <location>
        <begin position="317"/>
        <end position="341"/>
    </location>
</feature>
<feature type="transmembrane region" description="Helical" evidence="6">
    <location>
        <begin position="417"/>
        <end position="440"/>
    </location>
</feature>
<feature type="transmembrane region" description="Helical" evidence="6">
    <location>
        <begin position="388"/>
        <end position="405"/>
    </location>
</feature>
<dbReference type="Gene3D" id="1.20.1250.20">
    <property type="entry name" value="MFS general substrate transporter like domains"/>
    <property type="match status" value="1"/>
</dbReference>
<keyword evidence="4 6" id="KW-1133">Transmembrane helix</keyword>
<dbReference type="WBParaSite" id="Pan_g21780.t1">
    <property type="protein sequence ID" value="Pan_g21780.t1"/>
    <property type="gene ID" value="Pan_g21780"/>
</dbReference>
<name>A0A7E4ZWG3_PANRE</name>
<keyword evidence="5 6" id="KW-0472">Membrane</keyword>
<feature type="transmembrane region" description="Helical" evidence="6">
    <location>
        <begin position="348"/>
        <end position="368"/>
    </location>
</feature>
<feature type="transmembrane region" description="Helical" evidence="6">
    <location>
        <begin position="446"/>
        <end position="465"/>
    </location>
</feature>
<dbReference type="PANTHER" id="PTHR23503:SF8">
    <property type="entry name" value="FACILITATED GLUCOSE TRANSPORTER PROTEIN 1"/>
    <property type="match status" value="1"/>
</dbReference>
<dbReference type="InterPro" id="IPR005828">
    <property type="entry name" value="MFS_sugar_transport-like"/>
</dbReference>
<keyword evidence="3 6" id="KW-0812">Transmembrane</keyword>
<evidence type="ECO:0000313" key="7">
    <source>
        <dbReference type="Proteomes" id="UP000492821"/>
    </source>
</evidence>
<comment type="subcellular location">
    <subcellularLocation>
        <location evidence="1">Membrane</location>
    </subcellularLocation>
</comment>
<feature type="transmembrane region" description="Helical" evidence="6">
    <location>
        <begin position="199"/>
        <end position="220"/>
    </location>
</feature>
<sequence length="512" mass="56642">MADPSVARKSRERHSKASNRRYAYVTVILTILTFASAGTFQLGFQDIFYEEYYNIFKDGARNASWYRDGPGGRFDPKVDVTLIAFHLGAATGCLMFGVSHLYMKARWGFLSAAGCALVTSALITLGDVFSSFLSLALIRTIFGACVGYMVCLQINVVDDIALDDHKVIFHMANVAAISIGYVVALLFTPPPITTATTWFIGHLISGLPLLVGFVYVVFFFKDPPAVHIFLGEDDLALESAIHYYGDANAKGALAEAHERVRVRQATPSAVTVWKDPIARKALGLSLAINIGSVFAGERCSWIILFRMMGHLTFTSPIVYSIICFVLFFGMLGMMFCTLLLYRFERKHLIIWSAGATAMMEILFGVFSATLSTWVNESIRLTGIASIKGLHHMFFYTGIGSIANFVPADLSFSGSKTILISLTFTARMIVLALWPLVYGYLFAVSPYIGSAIAAVILVAMGIYVAWRFPKLHALTPYQILQTFGFTLSLTTTPEEVQKVRSNLHRLWQNTKEE</sequence>
<evidence type="ECO:0000256" key="4">
    <source>
        <dbReference type="ARBA" id="ARBA00022989"/>
    </source>
</evidence>
<keyword evidence="7" id="KW-1185">Reference proteome</keyword>
<evidence type="ECO:0000256" key="3">
    <source>
        <dbReference type="ARBA" id="ARBA00022692"/>
    </source>
</evidence>
<feature type="transmembrane region" description="Helical" evidence="6">
    <location>
        <begin position="109"/>
        <end position="126"/>
    </location>
</feature>
<feature type="transmembrane region" description="Helical" evidence="6">
    <location>
        <begin position="281"/>
        <end position="305"/>
    </location>
</feature>
<proteinExistence type="predicted"/>
<evidence type="ECO:0000256" key="6">
    <source>
        <dbReference type="SAM" id="Phobius"/>
    </source>
</evidence>
<feature type="transmembrane region" description="Helical" evidence="6">
    <location>
        <begin position="132"/>
        <end position="155"/>
    </location>
</feature>
<accession>A0A7E4ZWG3</accession>
<organism evidence="7 8">
    <name type="scientific">Panagrellus redivivus</name>
    <name type="common">Microworm</name>
    <dbReference type="NCBI Taxonomy" id="6233"/>
    <lineage>
        <taxon>Eukaryota</taxon>
        <taxon>Metazoa</taxon>
        <taxon>Ecdysozoa</taxon>
        <taxon>Nematoda</taxon>
        <taxon>Chromadorea</taxon>
        <taxon>Rhabditida</taxon>
        <taxon>Tylenchina</taxon>
        <taxon>Panagrolaimomorpha</taxon>
        <taxon>Panagrolaimoidea</taxon>
        <taxon>Panagrolaimidae</taxon>
        <taxon>Panagrellus</taxon>
    </lineage>
</organism>
<dbReference type="InterPro" id="IPR036259">
    <property type="entry name" value="MFS_trans_sf"/>
</dbReference>
<dbReference type="GO" id="GO:0016020">
    <property type="term" value="C:membrane"/>
    <property type="evidence" value="ECO:0007669"/>
    <property type="project" value="UniProtKB-SubCell"/>
</dbReference>